<dbReference type="PANTHER" id="PTHR46927">
    <property type="entry name" value="AGAP005574-PA"/>
    <property type="match status" value="1"/>
</dbReference>
<evidence type="ECO:0000259" key="6">
    <source>
        <dbReference type="PROSITE" id="PS50950"/>
    </source>
</evidence>
<organism evidence="7 8">
    <name type="scientific">Orchesella dallaii</name>
    <dbReference type="NCBI Taxonomy" id="48710"/>
    <lineage>
        <taxon>Eukaryota</taxon>
        <taxon>Metazoa</taxon>
        <taxon>Ecdysozoa</taxon>
        <taxon>Arthropoda</taxon>
        <taxon>Hexapoda</taxon>
        <taxon>Collembola</taxon>
        <taxon>Entomobryomorpha</taxon>
        <taxon>Entomobryoidea</taxon>
        <taxon>Orchesellidae</taxon>
        <taxon>Orchesellinae</taxon>
        <taxon>Orchesella</taxon>
    </lineage>
</organism>
<keyword evidence="8" id="KW-1185">Reference proteome</keyword>
<dbReference type="EMBL" id="CAXLJM020000057">
    <property type="protein sequence ID" value="CAL8117896.1"/>
    <property type="molecule type" value="Genomic_DNA"/>
</dbReference>
<dbReference type="Proteomes" id="UP001642540">
    <property type="component" value="Unassembled WGS sequence"/>
</dbReference>
<dbReference type="SMART" id="SM00692">
    <property type="entry name" value="DM3"/>
    <property type="match status" value="1"/>
</dbReference>
<dbReference type="SMART" id="SM00980">
    <property type="entry name" value="THAP"/>
    <property type="match status" value="1"/>
</dbReference>
<accession>A0ABP1R5X1</accession>
<keyword evidence="1" id="KW-0479">Metal-binding</keyword>
<evidence type="ECO:0000313" key="7">
    <source>
        <dbReference type="EMBL" id="CAL8117896.1"/>
    </source>
</evidence>
<reference evidence="7 8" key="1">
    <citation type="submission" date="2024-08" db="EMBL/GenBank/DDBJ databases">
        <authorList>
            <person name="Cucini C."/>
            <person name="Frati F."/>
        </authorList>
    </citation>
    <scope>NUCLEOTIDE SEQUENCE [LARGE SCALE GENOMIC DNA]</scope>
</reference>
<evidence type="ECO:0000256" key="3">
    <source>
        <dbReference type="ARBA" id="ARBA00022833"/>
    </source>
</evidence>
<dbReference type="PROSITE" id="PS50950">
    <property type="entry name" value="ZF_THAP"/>
    <property type="match status" value="1"/>
</dbReference>
<dbReference type="PANTHER" id="PTHR46927:SF3">
    <property type="entry name" value="THAP-TYPE DOMAIN-CONTAINING PROTEIN"/>
    <property type="match status" value="1"/>
</dbReference>
<keyword evidence="3" id="KW-0862">Zinc</keyword>
<dbReference type="Gene3D" id="6.20.210.20">
    <property type="entry name" value="THAP domain"/>
    <property type="match status" value="1"/>
</dbReference>
<keyword evidence="4 5" id="KW-0238">DNA-binding</keyword>
<sequence length="130" mass="15089">MPYVCAVAECRNRNGPDLAFHRFPSHDKVRCKKWEVKCKRLDKLNVANARVCAAHFTDEDYERDLQNELLGLPLRKKLKPTAIPSIFMERFPGTSSKRETRQKNRISRKLVNEILENTTLETGINPHKLS</sequence>
<evidence type="ECO:0000313" key="8">
    <source>
        <dbReference type="Proteomes" id="UP001642540"/>
    </source>
</evidence>
<dbReference type="Pfam" id="PF05485">
    <property type="entry name" value="THAP"/>
    <property type="match status" value="1"/>
</dbReference>
<keyword evidence="2 5" id="KW-0863">Zinc-finger</keyword>
<proteinExistence type="predicted"/>
<protein>
    <recommendedName>
        <fullName evidence="6">THAP-type domain-containing protein</fullName>
    </recommendedName>
</protein>
<evidence type="ECO:0000256" key="5">
    <source>
        <dbReference type="PROSITE-ProRule" id="PRU00309"/>
    </source>
</evidence>
<evidence type="ECO:0000256" key="2">
    <source>
        <dbReference type="ARBA" id="ARBA00022771"/>
    </source>
</evidence>
<feature type="domain" description="THAP-type" evidence="6">
    <location>
        <begin position="1"/>
        <end position="87"/>
    </location>
</feature>
<dbReference type="SUPFAM" id="SSF57716">
    <property type="entry name" value="Glucocorticoid receptor-like (DNA-binding domain)"/>
    <property type="match status" value="1"/>
</dbReference>
<name>A0ABP1R5X1_9HEXA</name>
<evidence type="ECO:0000256" key="4">
    <source>
        <dbReference type="ARBA" id="ARBA00023125"/>
    </source>
</evidence>
<gene>
    <name evidence="7" type="ORF">ODALV1_LOCUS17888</name>
</gene>
<comment type="caution">
    <text evidence="7">The sequence shown here is derived from an EMBL/GenBank/DDBJ whole genome shotgun (WGS) entry which is preliminary data.</text>
</comment>
<dbReference type="InterPro" id="IPR006612">
    <property type="entry name" value="THAP_Znf"/>
</dbReference>
<evidence type="ECO:0000256" key="1">
    <source>
        <dbReference type="ARBA" id="ARBA00022723"/>
    </source>
</evidence>
<dbReference type="InterPro" id="IPR052224">
    <property type="entry name" value="THAP_domain_protein"/>
</dbReference>
<dbReference type="InterPro" id="IPR038441">
    <property type="entry name" value="THAP_Znf_sf"/>
</dbReference>